<evidence type="ECO:0008006" key="4">
    <source>
        <dbReference type="Google" id="ProtNLM"/>
    </source>
</evidence>
<dbReference type="GO" id="GO:0070126">
    <property type="term" value="P:mitochondrial translational termination"/>
    <property type="evidence" value="ECO:0007669"/>
    <property type="project" value="TreeGrafter"/>
</dbReference>
<organism evidence="2 3">
    <name type="scientific">Boletus reticuloceps</name>
    <dbReference type="NCBI Taxonomy" id="495285"/>
    <lineage>
        <taxon>Eukaryota</taxon>
        <taxon>Fungi</taxon>
        <taxon>Dikarya</taxon>
        <taxon>Basidiomycota</taxon>
        <taxon>Agaricomycotina</taxon>
        <taxon>Agaricomycetes</taxon>
        <taxon>Agaricomycetidae</taxon>
        <taxon>Boletales</taxon>
        <taxon>Boletineae</taxon>
        <taxon>Boletaceae</taxon>
        <taxon>Boletoideae</taxon>
        <taxon>Boletus</taxon>
    </lineage>
</organism>
<dbReference type="PANTHER" id="PTHR11075:SF54">
    <property type="entry name" value="LARGE RIBOSOMAL SUBUNIT PROTEIN ML62"/>
    <property type="match status" value="1"/>
</dbReference>
<feature type="compositionally biased region" description="Basic and acidic residues" evidence="1">
    <location>
        <begin position="67"/>
        <end position="81"/>
    </location>
</feature>
<proteinExistence type="predicted"/>
<gene>
    <name evidence="2" type="ORF">JVT61DRAFT_11750</name>
</gene>
<evidence type="ECO:0000256" key="1">
    <source>
        <dbReference type="SAM" id="MobiDB-lite"/>
    </source>
</evidence>
<sequence>MTAFIFQPFYVKSTRSLLMTSSTSRSQAANLDDVLVKLHTLVAESAASSIPRSPTLEQRGRVVNFQKADDVRRRVQKDKRSTTKKSRSTKDWD</sequence>
<dbReference type="GO" id="GO:0004045">
    <property type="term" value="F:peptidyl-tRNA hydrolase activity"/>
    <property type="evidence" value="ECO:0007669"/>
    <property type="project" value="TreeGrafter"/>
</dbReference>
<protein>
    <recommendedName>
        <fullName evidence="4">Prokaryotic-type class I peptide chain release factors domain-containing protein</fullName>
    </recommendedName>
</protein>
<evidence type="ECO:0000313" key="3">
    <source>
        <dbReference type="Proteomes" id="UP000683000"/>
    </source>
</evidence>
<name>A0A8I3AEC0_9AGAM</name>
<dbReference type="PANTHER" id="PTHR11075">
    <property type="entry name" value="PEPTIDE CHAIN RELEASE FACTOR"/>
    <property type="match status" value="1"/>
</dbReference>
<dbReference type="AlphaFoldDB" id="A0A8I3AEC0"/>
<comment type="caution">
    <text evidence="2">The sequence shown here is derived from an EMBL/GenBank/DDBJ whole genome shotgun (WGS) entry which is preliminary data.</text>
</comment>
<dbReference type="GO" id="GO:0016150">
    <property type="term" value="F:translation release factor activity, codon nonspecific"/>
    <property type="evidence" value="ECO:0007669"/>
    <property type="project" value="TreeGrafter"/>
</dbReference>
<evidence type="ECO:0000313" key="2">
    <source>
        <dbReference type="EMBL" id="KAG6379295.1"/>
    </source>
</evidence>
<reference evidence="2" key="1">
    <citation type="submission" date="2021-03" db="EMBL/GenBank/DDBJ databases">
        <title>Evolutionary innovations through gain and loss of genes in the ectomycorrhizal Boletales.</title>
        <authorList>
            <person name="Wu G."/>
            <person name="Miyauchi S."/>
            <person name="Morin E."/>
            <person name="Yang Z.-L."/>
            <person name="Xu J."/>
            <person name="Martin F.M."/>
        </authorList>
    </citation>
    <scope>NUCLEOTIDE SEQUENCE</scope>
    <source>
        <strain evidence="2">BR01</strain>
    </source>
</reference>
<accession>A0A8I3AEC0</accession>
<dbReference type="EMBL" id="JAGFBS010000005">
    <property type="protein sequence ID" value="KAG6379295.1"/>
    <property type="molecule type" value="Genomic_DNA"/>
</dbReference>
<dbReference type="InterPro" id="IPR052104">
    <property type="entry name" value="Mito_Release_Factor_mL62"/>
</dbReference>
<dbReference type="Proteomes" id="UP000683000">
    <property type="component" value="Unassembled WGS sequence"/>
</dbReference>
<feature type="compositionally biased region" description="Polar residues" evidence="1">
    <location>
        <begin position="47"/>
        <end position="56"/>
    </location>
</feature>
<dbReference type="OrthoDB" id="270639at2759"/>
<feature type="region of interest" description="Disordered" evidence="1">
    <location>
        <begin position="47"/>
        <end position="93"/>
    </location>
</feature>
<dbReference type="Gene3D" id="3.30.160.20">
    <property type="match status" value="1"/>
</dbReference>
<keyword evidence="3" id="KW-1185">Reference proteome</keyword>
<dbReference type="GO" id="GO:0005762">
    <property type="term" value="C:mitochondrial large ribosomal subunit"/>
    <property type="evidence" value="ECO:0007669"/>
    <property type="project" value="TreeGrafter"/>
</dbReference>